<accession>A0A5C3N7W9</accession>
<organism evidence="7 8">
    <name type="scientific">Heliocybe sulcata</name>
    <dbReference type="NCBI Taxonomy" id="5364"/>
    <lineage>
        <taxon>Eukaryota</taxon>
        <taxon>Fungi</taxon>
        <taxon>Dikarya</taxon>
        <taxon>Basidiomycota</taxon>
        <taxon>Agaricomycotina</taxon>
        <taxon>Agaricomycetes</taxon>
        <taxon>Gloeophyllales</taxon>
        <taxon>Gloeophyllaceae</taxon>
        <taxon>Heliocybe</taxon>
    </lineage>
</organism>
<evidence type="ECO:0000256" key="1">
    <source>
        <dbReference type="ARBA" id="ARBA00004123"/>
    </source>
</evidence>
<gene>
    <name evidence="7" type="ORF">OE88DRAFT_1657064</name>
</gene>
<dbReference type="Gene3D" id="1.10.10.10">
    <property type="entry name" value="Winged helix-like DNA-binding domain superfamily/Winged helix DNA-binding domain"/>
    <property type="match status" value="1"/>
</dbReference>
<evidence type="ECO:0000256" key="2">
    <source>
        <dbReference type="ARBA" id="ARBA00011038"/>
    </source>
</evidence>
<evidence type="ECO:0008006" key="9">
    <source>
        <dbReference type="Google" id="ProtNLM"/>
    </source>
</evidence>
<evidence type="ECO:0000313" key="8">
    <source>
        <dbReference type="Proteomes" id="UP000305948"/>
    </source>
</evidence>
<evidence type="ECO:0000256" key="5">
    <source>
        <dbReference type="ARBA" id="ARBA00023242"/>
    </source>
</evidence>
<dbReference type="GO" id="GO:0006383">
    <property type="term" value="P:transcription by RNA polymerase III"/>
    <property type="evidence" value="ECO:0007669"/>
    <property type="project" value="InterPro"/>
</dbReference>
<keyword evidence="5" id="KW-0539">Nucleus</keyword>
<dbReference type="OrthoDB" id="613763at2759"/>
<dbReference type="PANTHER" id="PTHR12780">
    <property type="entry name" value="RNA POLYMERASE III DNA DIRECTED , 39KD SUBUNIT-RELATED"/>
    <property type="match status" value="1"/>
</dbReference>
<dbReference type="GO" id="GO:0005666">
    <property type="term" value="C:RNA polymerase III complex"/>
    <property type="evidence" value="ECO:0007669"/>
    <property type="project" value="InterPro"/>
</dbReference>
<keyword evidence="3" id="KW-0240">DNA-directed RNA polymerase</keyword>
<dbReference type="Pfam" id="PF05158">
    <property type="entry name" value="RNA_pol_Rpc34"/>
    <property type="match status" value="1"/>
</dbReference>
<dbReference type="InterPro" id="IPR036390">
    <property type="entry name" value="WH_DNA-bd_sf"/>
</dbReference>
<comment type="subcellular location">
    <subcellularLocation>
        <location evidence="1">Nucleus</location>
    </subcellularLocation>
</comment>
<evidence type="ECO:0000256" key="4">
    <source>
        <dbReference type="ARBA" id="ARBA00023163"/>
    </source>
</evidence>
<feature type="compositionally biased region" description="Acidic residues" evidence="6">
    <location>
        <begin position="299"/>
        <end position="308"/>
    </location>
</feature>
<feature type="compositionally biased region" description="Basic residues" evidence="6">
    <location>
        <begin position="369"/>
        <end position="385"/>
    </location>
</feature>
<dbReference type="STRING" id="5364.A0A5C3N7W9"/>
<dbReference type="InterPro" id="IPR036388">
    <property type="entry name" value="WH-like_DNA-bd_sf"/>
</dbReference>
<evidence type="ECO:0000256" key="3">
    <source>
        <dbReference type="ARBA" id="ARBA00022478"/>
    </source>
</evidence>
<name>A0A5C3N7W9_9AGAM</name>
<evidence type="ECO:0000313" key="7">
    <source>
        <dbReference type="EMBL" id="TFK53165.1"/>
    </source>
</evidence>
<dbReference type="FunFam" id="1.10.10.10:FF:000116">
    <property type="entry name" value="DNA-directed RNA polymerase III subunit RPC6"/>
    <property type="match status" value="1"/>
</dbReference>
<proteinExistence type="inferred from homology"/>
<dbReference type="Proteomes" id="UP000305948">
    <property type="component" value="Unassembled WGS sequence"/>
</dbReference>
<feature type="region of interest" description="Disordered" evidence="6">
    <location>
        <begin position="260"/>
        <end position="419"/>
    </location>
</feature>
<keyword evidence="4" id="KW-0804">Transcription</keyword>
<comment type="similarity">
    <text evidence="2">Belongs to the eukaryotic RPC34/RPC39 RNA polymerase subunit family.</text>
</comment>
<sequence>MSGGRAPNALERKLHQAASGSPNRIITQKDVDVLAPDSHARNAALNYLLGTGMLKLLKQDGKNVYQVTSKKELEVKKDMTGEERMVLNHIQGAGNEGIWTKHLKAKTELHQTVLDRCLKSLVQKKIIKPEKSVKYPTRKIYMLAHLEPSVELTGGPWYTDNELDTEFIKLLCTACLRFIRDRTFPKTKVQGTSQPLYPISHAPAYPSAAQIQQFLSKSKITETQLSVDHVDMLLTVLVLDGEIEKLPAFAGALWESRATDIKEDSDSESEEGARAKKRKRKAKDDSERRRRKRRKGDTDSEDDSESEDDRTSKKTKRKKSKSQESSEESASESEERKKRKKRRKVQEENDREDSESESQSENQEERSPSKSRHRKKDKKKRRHRSSSSSESENESGSRRSRSKSKFKSKRSSSPDMHVVDDALEGSAYVYRAVRQERVSLGLSQAPCGRCPQFDFCKSGGPVNPQECVYYTEWLTKGTFAAEGM</sequence>
<feature type="compositionally biased region" description="Acidic residues" evidence="6">
    <location>
        <begin position="349"/>
        <end position="358"/>
    </location>
</feature>
<dbReference type="GO" id="GO:0005737">
    <property type="term" value="C:cytoplasm"/>
    <property type="evidence" value="ECO:0007669"/>
    <property type="project" value="UniProtKB-ARBA"/>
</dbReference>
<evidence type="ECO:0000256" key="6">
    <source>
        <dbReference type="SAM" id="MobiDB-lite"/>
    </source>
</evidence>
<protein>
    <recommendedName>
        <fullName evidence="9">RNA polymerase Rpc34</fullName>
    </recommendedName>
</protein>
<dbReference type="EMBL" id="ML213508">
    <property type="protein sequence ID" value="TFK53165.1"/>
    <property type="molecule type" value="Genomic_DNA"/>
</dbReference>
<reference evidence="7 8" key="1">
    <citation type="journal article" date="2019" name="Nat. Ecol. Evol.">
        <title>Megaphylogeny resolves global patterns of mushroom evolution.</title>
        <authorList>
            <person name="Varga T."/>
            <person name="Krizsan K."/>
            <person name="Foldi C."/>
            <person name="Dima B."/>
            <person name="Sanchez-Garcia M."/>
            <person name="Sanchez-Ramirez S."/>
            <person name="Szollosi G.J."/>
            <person name="Szarkandi J.G."/>
            <person name="Papp V."/>
            <person name="Albert L."/>
            <person name="Andreopoulos W."/>
            <person name="Angelini C."/>
            <person name="Antonin V."/>
            <person name="Barry K.W."/>
            <person name="Bougher N.L."/>
            <person name="Buchanan P."/>
            <person name="Buyck B."/>
            <person name="Bense V."/>
            <person name="Catcheside P."/>
            <person name="Chovatia M."/>
            <person name="Cooper J."/>
            <person name="Damon W."/>
            <person name="Desjardin D."/>
            <person name="Finy P."/>
            <person name="Geml J."/>
            <person name="Haridas S."/>
            <person name="Hughes K."/>
            <person name="Justo A."/>
            <person name="Karasinski D."/>
            <person name="Kautmanova I."/>
            <person name="Kiss B."/>
            <person name="Kocsube S."/>
            <person name="Kotiranta H."/>
            <person name="LaButti K.M."/>
            <person name="Lechner B.E."/>
            <person name="Liimatainen K."/>
            <person name="Lipzen A."/>
            <person name="Lukacs Z."/>
            <person name="Mihaltcheva S."/>
            <person name="Morgado L.N."/>
            <person name="Niskanen T."/>
            <person name="Noordeloos M.E."/>
            <person name="Ohm R.A."/>
            <person name="Ortiz-Santana B."/>
            <person name="Ovrebo C."/>
            <person name="Racz N."/>
            <person name="Riley R."/>
            <person name="Savchenko A."/>
            <person name="Shiryaev A."/>
            <person name="Soop K."/>
            <person name="Spirin V."/>
            <person name="Szebenyi C."/>
            <person name="Tomsovsky M."/>
            <person name="Tulloss R.E."/>
            <person name="Uehling J."/>
            <person name="Grigoriev I.V."/>
            <person name="Vagvolgyi C."/>
            <person name="Papp T."/>
            <person name="Martin F.M."/>
            <person name="Miettinen O."/>
            <person name="Hibbett D.S."/>
            <person name="Nagy L.G."/>
        </authorList>
    </citation>
    <scope>NUCLEOTIDE SEQUENCE [LARGE SCALE GENOMIC DNA]</scope>
    <source>
        <strain evidence="7 8">OMC1185</strain>
    </source>
</reference>
<dbReference type="AlphaFoldDB" id="A0A5C3N7W9"/>
<dbReference type="GO" id="GO:0005654">
    <property type="term" value="C:nucleoplasm"/>
    <property type="evidence" value="ECO:0007669"/>
    <property type="project" value="UniProtKB-ARBA"/>
</dbReference>
<dbReference type="InterPro" id="IPR007832">
    <property type="entry name" value="RNA_pol_Rpc34"/>
</dbReference>
<dbReference type="InterPro" id="IPR016049">
    <property type="entry name" value="RNA_pol_Rpc34-like"/>
</dbReference>
<feature type="compositionally biased region" description="Basic residues" evidence="6">
    <location>
        <begin position="398"/>
        <end position="410"/>
    </location>
</feature>
<dbReference type="SUPFAM" id="SSF46785">
    <property type="entry name" value="Winged helix' DNA-binding domain"/>
    <property type="match status" value="1"/>
</dbReference>
<keyword evidence="8" id="KW-1185">Reference proteome</keyword>